<keyword evidence="3" id="KW-1185">Reference proteome</keyword>
<reference evidence="2" key="1">
    <citation type="submission" date="2021-06" db="EMBL/GenBank/DDBJ databases">
        <authorList>
            <person name="Kallberg Y."/>
            <person name="Tangrot J."/>
            <person name="Rosling A."/>
        </authorList>
    </citation>
    <scope>NUCLEOTIDE SEQUENCE</scope>
    <source>
        <strain evidence="2">IN212</strain>
    </source>
</reference>
<feature type="region of interest" description="Disordered" evidence="1">
    <location>
        <begin position="77"/>
        <end position="107"/>
    </location>
</feature>
<feature type="compositionally biased region" description="Polar residues" evidence="1">
    <location>
        <begin position="77"/>
        <end position="88"/>
    </location>
</feature>
<proteinExistence type="predicted"/>
<accession>A0A9N9NBL4</accession>
<sequence>QYGNVQDLFSNFYMGQPIPPAFAQAQPYTHPIWQQFPNQQGLFPTSPVAGNAPMNPIFTGQQAALDMSSHNLTPEMQFSQHKYRSSPSFGFKNPNPGKRGISIDGVW</sequence>
<protein>
    <submittedName>
        <fullName evidence="2">18238_t:CDS:1</fullName>
    </submittedName>
</protein>
<gene>
    <name evidence="2" type="ORF">RFULGI_LOCUS11320</name>
</gene>
<organism evidence="2 3">
    <name type="scientific">Racocetra fulgida</name>
    <dbReference type="NCBI Taxonomy" id="60492"/>
    <lineage>
        <taxon>Eukaryota</taxon>
        <taxon>Fungi</taxon>
        <taxon>Fungi incertae sedis</taxon>
        <taxon>Mucoromycota</taxon>
        <taxon>Glomeromycotina</taxon>
        <taxon>Glomeromycetes</taxon>
        <taxon>Diversisporales</taxon>
        <taxon>Gigasporaceae</taxon>
        <taxon>Racocetra</taxon>
    </lineage>
</organism>
<dbReference type="AlphaFoldDB" id="A0A9N9NBL4"/>
<evidence type="ECO:0000256" key="1">
    <source>
        <dbReference type="SAM" id="MobiDB-lite"/>
    </source>
</evidence>
<evidence type="ECO:0000313" key="2">
    <source>
        <dbReference type="EMBL" id="CAG8718848.1"/>
    </source>
</evidence>
<evidence type="ECO:0000313" key="3">
    <source>
        <dbReference type="Proteomes" id="UP000789396"/>
    </source>
</evidence>
<feature type="non-terminal residue" evidence="2">
    <location>
        <position position="107"/>
    </location>
</feature>
<name>A0A9N9NBL4_9GLOM</name>
<dbReference type="EMBL" id="CAJVPZ010024339">
    <property type="protein sequence ID" value="CAG8718848.1"/>
    <property type="molecule type" value="Genomic_DNA"/>
</dbReference>
<comment type="caution">
    <text evidence="2">The sequence shown here is derived from an EMBL/GenBank/DDBJ whole genome shotgun (WGS) entry which is preliminary data.</text>
</comment>
<dbReference type="Proteomes" id="UP000789396">
    <property type="component" value="Unassembled WGS sequence"/>
</dbReference>